<dbReference type="PANTHER" id="PTHR30273:SF2">
    <property type="entry name" value="PROTEIN FECR"/>
    <property type="match status" value="1"/>
</dbReference>
<dbReference type="RefSeq" id="WP_018083384.1">
    <property type="nucleotide sequence ID" value="NZ_AQWM01000030.1"/>
</dbReference>
<dbReference type="OrthoDB" id="636724at2"/>
<dbReference type="InterPro" id="IPR012373">
    <property type="entry name" value="Ferrdict_sens_TM"/>
</dbReference>
<dbReference type="AlphaFoldDB" id="V4PKH8"/>
<keyword evidence="4" id="KW-1185">Reference proteome</keyword>
<feature type="domain" description="FecR protein" evidence="2">
    <location>
        <begin position="110"/>
        <end position="198"/>
    </location>
</feature>
<dbReference type="GO" id="GO:0016989">
    <property type="term" value="F:sigma factor antagonist activity"/>
    <property type="evidence" value="ECO:0007669"/>
    <property type="project" value="TreeGrafter"/>
</dbReference>
<protein>
    <recommendedName>
        <fullName evidence="2">FecR protein domain-containing protein</fullName>
    </recommendedName>
</protein>
<proteinExistence type="predicted"/>
<feature type="transmembrane region" description="Helical" evidence="1">
    <location>
        <begin position="79"/>
        <end position="100"/>
    </location>
</feature>
<evidence type="ECO:0000259" key="2">
    <source>
        <dbReference type="Pfam" id="PF04773"/>
    </source>
</evidence>
<dbReference type="STRING" id="1121022.GCA_000376105_03703"/>
<organism evidence="3 4">
    <name type="scientific">Asticcacaulis benevestitus DSM 16100 = ATCC BAA-896</name>
    <dbReference type="NCBI Taxonomy" id="1121022"/>
    <lineage>
        <taxon>Bacteria</taxon>
        <taxon>Pseudomonadati</taxon>
        <taxon>Pseudomonadota</taxon>
        <taxon>Alphaproteobacteria</taxon>
        <taxon>Caulobacterales</taxon>
        <taxon>Caulobacteraceae</taxon>
        <taxon>Asticcacaulis</taxon>
    </lineage>
</organism>
<dbReference type="PATRIC" id="fig|1121022.4.peg.3444"/>
<dbReference type="Gene3D" id="2.60.120.1440">
    <property type="match status" value="1"/>
</dbReference>
<accession>V4PKH8</accession>
<keyword evidence="1" id="KW-1133">Transmembrane helix</keyword>
<comment type="caution">
    <text evidence="3">The sequence shown here is derived from an EMBL/GenBank/DDBJ whole genome shotgun (WGS) entry which is preliminary data.</text>
</comment>
<name>V4PKH8_9CAUL</name>
<dbReference type="PIRSF" id="PIRSF018266">
    <property type="entry name" value="FecR"/>
    <property type="match status" value="1"/>
</dbReference>
<evidence type="ECO:0000256" key="1">
    <source>
        <dbReference type="SAM" id="Phobius"/>
    </source>
</evidence>
<keyword evidence="1" id="KW-0472">Membrane</keyword>
<dbReference type="InterPro" id="IPR006860">
    <property type="entry name" value="FecR"/>
</dbReference>
<evidence type="ECO:0000313" key="3">
    <source>
        <dbReference type="EMBL" id="ESQ87754.1"/>
    </source>
</evidence>
<dbReference type="eggNOG" id="COG3712">
    <property type="taxonomic scope" value="Bacteria"/>
</dbReference>
<keyword evidence="1" id="KW-0812">Transmembrane</keyword>
<dbReference type="Pfam" id="PF04773">
    <property type="entry name" value="FecR"/>
    <property type="match status" value="1"/>
</dbReference>
<gene>
    <name evidence="3" type="ORF">ABENE_16925</name>
</gene>
<dbReference type="EMBL" id="AWGB01000042">
    <property type="protein sequence ID" value="ESQ87754.1"/>
    <property type="molecule type" value="Genomic_DNA"/>
</dbReference>
<reference evidence="3 4" key="1">
    <citation type="journal article" date="2014" name="Nature">
        <title>Sequential evolution of bacterial morphology by co-option of a developmental regulator.</title>
        <authorList>
            <person name="Jiang C."/>
            <person name="Brown P.J."/>
            <person name="Ducret A."/>
            <person name="Brun Y.V."/>
        </authorList>
    </citation>
    <scope>NUCLEOTIDE SEQUENCE [LARGE SCALE GENOMIC DNA]</scope>
    <source>
        <strain evidence="3 4">DSM 16100</strain>
    </source>
</reference>
<dbReference type="Proteomes" id="UP000017837">
    <property type="component" value="Unassembled WGS sequence"/>
</dbReference>
<evidence type="ECO:0000313" key="4">
    <source>
        <dbReference type="Proteomes" id="UP000017837"/>
    </source>
</evidence>
<sequence>MTDPNPTPDTLSEQERACLDRLNAPMTPGAPEGCADAALIGTWLAMAAFSDTAEIKAMRQEALRAAGVSRSVKRPQPRYIGIGLAACLTLAIGAGSLVAWSGRMQIFTAPAQGIAHVTLKDGTEIALSAGGQIRSRIGGSQREIDLVRGDAYFAVSHDEKRPLTVTTGSHRAVDLGTEFNISQTGDAYRLTLVSGAVRIENLKTGYAGELKPGQSYIDMAGHERIADDAPARVSSWARGHLAFEDASLSDVGVAFQRLTGRRIIFTTPAVARLHLSGTVNLDNVDRASQALSAALPVTATPTAQGDILVSPR</sequence>
<dbReference type="PANTHER" id="PTHR30273">
    <property type="entry name" value="PERIPLASMIC SIGNAL SENSOR AND SIGMA FACTOR ACTIVATOR FECR-RELATED"/>
    <property type="match status" value="1"/>
</dbReference>